<organism evidence="2 3">
    <name type="scientific">Belnapia rosea</name>
    <dbReference type="NCBI Taxonomy" id="938405"/>
    <lineage>
        <taxon>Bacteria</taxon>
        <taxon>Pseudomonadati</taxon>
        <taxon>Pseudomonadota</taxon>
        <taxon>Alphaproteobacteria</taxon>
        <taxon>Acetobacterales</taxon>
        <taxon>Roseomonadaceae</taxon>
        <taxon>Belnapia</taxon>
    </lineage>
</organism>
<sequence>MSIMQAIAPVVSNPITVYGVVAALFAWAGWSAVRLAQAATRVRLSLESAAARLTSTDNAVAFAGNYETLSDQFGASEWVGPRWREYRDSLVIPPTIGRPIRATARPDGWFDAGQMLRGAGVDLRYHAALPNLLVGAGLLFTFLGLAAALASAGGIVAEGATQQARNGALKALLDAASFKFVTSLAGLFLSIAYALFRKQVLARAEAACDRFVGLLEERIPLLTPAALQQEANALLERQGNQLESFSTELAINIAGAFDRAFDQRLGEHIGPLSEAMQRLAGGMSSRNEDAMQRMLDAFLERLQGGTGDRMNEVAESLSGLGARLEGLQTGLGDAAVRMAQSADAMATRMGEGAEAALQRITDQMGSLAETLRGVADQARNTGADAGQALAQRIEAAAGSFEAAARNVAETLSAAAAGLERRMGDEASASTGRLAAQFEAMLAELRGLAETSRSTGTAAFETLAERIAAAAGGFEASAAQVAKTLSEAAAATGGSLGRGAEDAVQRIAAATEGMRSEMQAMLAELRASMASAGDAVRDSAQQGGDRLRGSMEAAGTTLADAITNAAGGLQQAGEAAGGALRDGGQAAGQRLTDAGGALGSRAEGLAVQLRGLGEAADGLRARIAELDVTTRAAATPLATGAADMKAAAASVQAALQPLGRTAEALRGAVEQLGGVALKLQDAQAATSRLVEGVNLATGRFEGVDRALAGTLDALQQGLQGFTQQIRTFVVQTDGNLAQAATQLGNLTKELESTLGDFLDQMKRK</sequence>
<name>A0A1G6VTZ7_9PROT</name>
<evidence type="ECO:0000256" key="1">
    <source>
        <dbReference type="SAM" id="Phobius"/>
    </source>
</evidence>
<keyword evidence="1" id="KW-0472">Membrane</keyword>
<feature type="transmembrane region" description="Helical" evidence="1">
    <location>
        <begin position="15"/>
        <end position="33"/>
    </location>
</feature>
<evidence type="ECO:0008006" key="4">
    <source>
        <dbReference type="Google" id="ProtNLM"/>
    </source>
</evidence>
<dbReference type="EMBL" id="FMZX01000009">
    <property type="protein sequence ID" value="SDD56305.1"/>
    <property type="molecule type" value="Genomic_DNA"/>
</dbReference>
<feature type="transmembrane region" description="Helical" evidence="1">
    <location>
        <begin position="176"/>
        <end position="196"/>
    </location>
</feature>
<dbReference type="SUPFAM" id="SSF47162">
    <property type="entry name" value="Apolipoprotein"/>
    <property type="match status" value="1"/>
</dbReference>
<reference evidence="2 3" key="1">
    <citation type="submission" date="2016-10" db="EMBL/GenBank/DDBJ databases">
        <authorList>
            <person name="de Groot N.N."/>
        </authorList>
    </citation>
    <scope>NUCLEOTIDE SEQUENCE [LARGE SCALE GENOMIC DNA]</scope>
    <source>
        <strain evidence="2 3">CPCC 100156</strain>
    </source>
</reference>
<keyword evidence="3" id="KW-1185">Reference proteome</keyword>
<dbReference type="AlphaFoldDB" id="A0A1G6VTZ7"/>
<dbReference type="Gene3D" id="1.20.120.20">
    <property type="entry name" value="Apolipoprotein"/>
    <property type="match status" value="2"/>
</dbReference>
<gene>
    <name evidence="2" type="ORF">SAMN04487779_1009154</name>
</gene>
<protein>
    <recommendedName>
        <fullName evidence="4">Apolipoprotein A1/A4/E domain-containing protein</fullName>
    </recommendedName>
</protein>
<dbReference type="RefSeq" id="WP_090663928.1">
    <property type="nucleotide sequence ID" value="NZ_FMZX01000009.1"/>
</dbReference>
<dbReference type="Proteomes" id="UP000198925">
    <property type="component" value="Unassembled WGS sequence"/>
</dbReference>
<evidence type="ECO:0000313" key="3">
    <source>
        <dbReference type="Proteomes" id="UP000198925"/>
    </source>
</evidence>
<keyword evidence="1" id="KW-1133">Transmembrane helix</keyword>
<evidence type="ECO:0000313" key="2">
    <source>
        <dbReference type="EMBL" id="SDD56305.1"/>
    </source>
</evidence>
<feature type="transmembrane region" description="Helical" evidence="1">
    <location>
        <begin position="132"/>
        <end position="156"/>
    </location>
</feature>
<accession>A0A1G6VTZ7</accession>
<proteinExistence type="predicted"/>
<keyword evidence="1" id="KW-0812">Transmembrane</keyword>